<keyword evidence="1" id="KW-0472">Membrane</keyword>
<keyword evidence="1" id="KW-1133">Transmembrane helix</keyword>
<feature type="non-terminal residue" evidence="2">
    <location>
        <position position="1"/>
    </location>
</feature>
<keyword evidence="1" id="KW-0812">Transmembrane</keyword>
<feature type="transmembrane region" description="Helical" evidence="1">
    <location>
        <begin position="12"/>
        <end position="32"/>
    </location>
</feature>
<organism evidence="2">
    <name type="scientific">Lepeophtheirus salmonis</name>
    <name type="common">Salmon louse</name>
    <name type="synonym">Caligus salmonis</name>
    <dbReference type="NCBI Taxonomy" id="72036"/>
    <lineage>
        <taxon>Eukaryota</taxon>
        <taxon>Metazoa</taxon>
        <taxon>Ecdysozoa</taxon>
        <taxon>Arthropoda</taxon>
        <taxon>Crustacea</taxon>
        <taxon>Multicrustacea</taxon>
        <taxon>Hexanauplia</taxon>
        <taxon>Copepoda</taxon>
        <taxon>Siphonostomatoida</taxon>
        <taxon>Caligidae</taxon>
        <taxon>Lepeophtheirus</taxon>
    </lineage>
</organism>
<evidence type="ECO:0000256" key="1">
    <source>
        <dbReference type="SAM" id="Phobius"/>
    </source>
</evidence>
<reference evidence="2" key="1">
    <citation type="submission" date="2014-05" db="EMBL/GenBank/DDBJ databases">
        <authorList>
            <person name="Chronopoulou M."/>
        </authorList>
    </citation>
    <scope>NUCLEOTIDE SEQUENCE</scope>
    <source>
        <tissue evidence="2">Whole organism</tissue>
    </source>
</reference>
<sequence>ERERRILTVRYLFVLGFGLKILDSSEILVIFVRDAYYLYGASSI</sequence>
<proteinExistence type="predicted"/>
<accession>A0A0K2SVJ1</accession>
<evidence type="ECO:0000313" key="2">
    <source>
        <dbReference type="EMBL" id="CDW17485.1"/>
    </source>
</evidence>
<dbReference type="EMBL" id="HACA01000124">
    <property type="protein sequence ID" value="CDW17485.1"/>
    <property type="molecule type" value="Transcribed_RNA"/>
</dbReference>
<name>A0A0K2SVJ1_LEPSM</name>
<protein>
    <submittedName>
        <fullName evidence="2">Uncharacterized protein</fullName>
    </submittedName>
</protein>
<dbReference type="AlphaFoldDB" id="A0A0K2SVJ1"/>